<dbReference type="EMBL" id="AGUD01000316">
    <property type="protein sequence ID" value="EHN08870.1"/>
    <property type="molecule type" value="Genomic_DNA"/>
</dbReference>
<dbReference type="Gene3D" id="3.20.20.80">
    <property type="entry name" value="Glycosidases"/>
    <property type="match status" value="1"/>
</dbReference>
<evidence type="ECO:0000259" key="5">
    <source>
        <dbReference type="Pfam" id="PF00150"/>
    </source>
</evidence>
<feature type="signal peptide" evidence="4">
    <location>
        <begin position="1"/>
        <end position="20"/>
    </location>
</feature>
<dbReference type="InterPro" id="IPR013780">
    <property type="entry name" value="Glyco_hydro_b"/>
</dbReference>
<comment type="similarity">
    <text evidence="3">Belongs to the glycosyl hydrolase 5 (cellulase A) family.</text>
</comment>
<dbReference type="Gene3D" id="2.60.40.1180">
    <property type="entry name" value="Golgi alpha-mannosidase II"/>
    <property type="match status" value="1"/>
</dbReference>
<dbReference type="InterPro" id="IPR001547">
    <property type="entry name" value="Glyco_hydro_5"/>
</dbReference>
<dbReference type="PANTHER" id="PTHR31308">
    <property type="match status" value="1"/>
</dbReference>
<evidence type="ECO:0000256" key="3">
    <source>
        <dbReference type="RuleBase" id="RU361153"/>
    </source>
</evidence>
<dbReference type="InterPro" id="IPR052066">
    <property type="entry name" value="Glycosphingolipid_Hydrolases"/>
</dbReference>
<dbReference type="InterPro" id="IPR017853">
    <property type="entry name" value="GH"/>
</dbReference>
<name>H0EBS2_9ACTN</name>
<feature type="chain" id="PRO_5003531912" evidence="4">
    <location>
        <begin position="21"/>
        <end position="522"/>
    </location>
</feature>
<dbReference type="Pfam" id="PF00150">
    <property type="entry name" value="Cellulase"/>
    <property type="match status" value="1"/>
</dbReference>
<keyword evidence="4" id="KW-0732">Signal</keyword>
<comment type="caution">
    <text evidence="6">The sequence shown here is derived from an EMBL/GenBank/DDBJ whole genome shotgun (WGS) entry which is preliminary data.</text>
</comment>
<evidence type="ECO:0000313" key="7">
    <source>
        <dbReference type="Proteomes" id="UP000005143"/>
    </source>
</evidence>
<reference evidence="6 7" key="1">
    <citation type="journal article" date="2013" name="Biodegradation">
        <title>Quantitative proteomic analysis of ibuprofen-degrading Patulibacter sp. strain I11.</title>
        <authorList>
            <person name="Almeida B."/>
            <person name="Kjeldal H."/>
            <person name="Lolas I."/>
            <person name="Knudsen A.D."/>
            <person name="Carvalho G."/>
            <person name="Nielsen K.L."/>
            <person name="Barreto Crespo M.T."/>
            <person name="Stensballe A."/>
            <person name="Nielsen J.L."/>
        </authorList>
    </citation>
    <scope>NUCLEOTIDE SEQUENCE [LARGE SCALE GENOMIC DNA]</scope>
    <source>
        <strain evidence="6 7">I11</strain>
    </source>
</reference>
<evidence type="ECO:0000256" key="1">
    <source>
        <dbReference type="ARBA" id="ARBA00022801"/>
    </source>
</evidence>
<evidence type="ECO:0000256" key="2">
    <source>
        <dbReference type="ARBA" id="ARBA00023295"/>
    </source>
</evidence>
<sequence length="522" mass="54659">MVALLALVAVPLAVPPVAGAAGRDRWAPALKLGKPRVRIPAAALSAPAARLGAPGTITAADALRVGPAREGGRALLTADGRRVLLRGANVAALVDYGGAHGTVAVTAADGVQARALGINVVRLGVSWSRIQPQPGVTDRGYLAEIERAARVFADRGIYVVLDMHHDRYAANLGQPSYVESDGAPAWAVDTAGTSCSPLAGSLQGLGRYYTTPCAAKAAEAFWEDRTVAGRSLQGAYADAVSAATAAGRRIGPAFAGVELYNEPVSPDASWPPSWATQRLFPFYARLVARLRRDGYGGPVWFEGFGPETARFAADGQLVYSPHIYTDVFSGDVDAGTEGRLDAAYRDAQRMATAFGAALVPGEFPGAGGGNWEAYRRWQLRIQDRDLTGGIIWIWKQHPTKDYGWGVLNPDGGLRSGSRIALDLGRPRVVAARPRIVAQDADDDGLTVRTSGAGTVELWTGAATGSRASRGAARTLTIDGRAPSSSIDPVTVRASAALPGATVGGRRVRVTLPAGAHTLRLRP</sequence>
<protein>
    <submittedName>
        <fullName evidence="6">Glycoside hydrolase family 5</fullName>
    </submittedName>
</protein>
<dbReference type="GO" id="GO:0004553">
    <property type="term" value="F:hydrolase activity, hydrolyzing O-glycosyl compounds"/>
    <property type="evidence" value="ECO:0007669"/>
    <property type="project" value="InterPro"/>
</dbReference>
<dbReference type="GO" id="GO:0000272">
    <property type="term" value="P:polysaccharide catabolic process"/>
    <property type="evidence" value="ECO:0007669"/>
    <property type="project" value="InterPro"/>
</dbReference>
<keyword evidence="1 3" id="KW-0378">Hydrolase</keyword>
<keyword evidence="7" id="KW-1185">Reference proteome</keyword>
<dbReference type="PANTHER" id="PTHR31308:SF5">
    <property type="entry name" value="ERGOSTERYL-BETA-GLUCOSIDASE"/>
    <property type="match status" value="1"/>
</dbReference>
<evidence type="ECO:0000256" key="4">
    <source>
        <dbReference type="SAM" id="SignalP"/>
    </source>
</evidence>
<feature type="domain" description="Glycoside hydrolase family 5" evidence="5">
    <location>
        <begin position="79"/>
        <end position="170"/>
    </location>
</feature>
<proteinExistence type="inferred from homology"/>
<keyword evidence="2 3" id="KW-0326">Glycosidase</keyword>
<gene>
    <name evidence="6" type="ORF">PAI11_43050</name>
</gene>
<dbReference type="Proteomes" id="UP000005143">
    <property type="component" value="Unassembled WGS sequence"/>
</dbReference>
<dbReference type="AlphaFoldDB" id="H0EBS2"/>
<evidence type="ECO:0000313" key="6">
    <source>
        <dbReference type="EMBL" id="EHN08870.1"/>
    </source>
</evidence>
<dbReference type="SUPFAM" id="SSF51445">
    <property type="entry name" value="(Trans)glycosidases"/>
    <property type="match status" value="1"/>
</dbReference>
<organism evidence="6 7">
    <name type="scientific">Patulibacter medicamentivorans</name>
    <dbReference type="NCBI Taxonomy" id="1097667"/>
    <lineage>
        <taxon>Bacteria</taxon>
        <taxon>Bacillati</taxon>
        <taxon>Actinomycetota</taxon>
        <taxon>Thermoleophilia</taxon>
        <taxon>Solirubrobacterales</taxon>
        <taxon>Patulibacteraceae</taxon>
        <taxon>Patulibacter</taxon>
    </lineage>
</organism>
<accession>H0EBS2</accession>